<gene>
    <name evidence="1" type="ORF">HID58_048181</name>
</gene>
<sequence length="87" mass="10093">MGKLPPARSEAHVNILSYLATLSLTNDMDRLLIYCIWAERNGRLHRNRFRHPSANIKEIGKTINLRIAAIRIEDPQFSSSLFQAWHH</sequence>
<proteinExistence type="predicted"/>
<organism evidence="1 2">
    <name type="scientific">Brassica napus</name>
    <name type="common">Rape</name>
    <dbReference type="NCBI Taxonomy" id="3708"/>
    <lineage>
        <taxon>Eukaryota</taxon>
        <taxon>Viridiplantae</taxon>
        <taxon>Streptophyta</taxon>
        <taxon>Embryophyta</taxon>
        <taxon>Tracheophyta</taxon>
        <taxon>Spermatophyta</taxon>
        <taxon>Magnoliopsida</taxon>
        <taxon>eudicotyledons</taxon>
        <taxon>Gunneridae</taxon>
        <taxon>Pentapetalae</taxon>
        <taxon>rosids</taxon>
        <taxon>malvids</taxon>
        <taxon>Brassicales</taxon>
        <taxon>Brassicaceae</taxon>
        <taxon>Brassiceae</taxon>
        <taxon>Brassica</taxon>
    </lineage>
</organism>
<evidence type="ECO:0000313" key="1">
    <source>
        <dbReference type="EMBL" id="KAH0898613.1"/>
    </source>
</evidence>
<reference evidence="1 2" key="1">
    <citation type="submission" date="2021-05" db="EMBL/GenBank/DDBJ databases">
        <title>Genome Assembly of Synthetic Allotetraploid Brassica napus Reveals Homoeologous Exchanges between Subgenomes.</title>
        <authorList>
            <person name="Davis J.T."/>
        </authorList>
    </citation>
    <scope>NUCLEOTIDE SEQUENCE [LARGE SCALE GENOMIC DNA]</scope>
    <source>
        <strain evidence="2">cv. Da-Ae</strain>
        <tissue evidence="1">Seedling</tissue>
    </source>
</reference>
<keyword evidence="2" id="KW-1185">Reference proteome</keyword>
<comment type="caution">
    <text evidence="1">The sequence shown here is derived from an EMBL/GenBank/DDBJ whole genome shotgun (WGS) entry which is preliminary data.</text>
</comment>
<accession>A0ABQ8B2F9</accession>
<name>A0ABQ8B2F9_BRANA</name>
<evidence type="ECO:0000313" key="2">
    <source>
        <dbReference type="Proteomes" id="UP000824890"/>
    </source>
</evidence>
<protein>
    <submittedName>
        <fullName evidence="1">Uncharacterized protein</fullName>
    </submittedName>
</protein>
<dbReference type="Proteomes" id="UP000824890">
    <property type="component" value="Unassembled WGS sequence"/>
</dbReference>
<dbReference type="EMBL" id="JAGKQM010000012">
    <property type="protein sequence ID" value="KAH0898613.1"/>
    <property type="molecule type" value="Genomic_DNA"/>
</dbReference>